<proteinExistence type="predicted"/>
<keyword evidence="1" id="KW-0732">Signal</keyword>
<dbReference type="PANTHER" id="PTHR44103">
    <property type="entry name" value="PROPROTEIN CONVERTASE P"/>
    <property type="match status" value="1"/>
</dbReference>
<keyword evidence="4" id="KW-1185">Reference proteome</keyword>
<organism evidence="3 4">
    <name type="scientific">Nocardioides hankookensis</name>
    <dbReference type="NCBI Taxonomy" id="443157"/>
    <lineage>
        <taxon>Bacteria</taxon>
        <taxon>Bacillati</taxon>
        <taxon>Actinomycetota</taxon>
        <taxon>Actinomycetes</taxon>
        <taxon>Propionibacteriales</taxon>
        <taxon>Nocardioidaceae</taxon>
        <taxon>Nocardioides</taxon>
    </lineage>
</organism>
<feature type="region of interest" description="Disordered" evidence="2">
    <location>
        <begin position="486"/>
        <end position="506"/>
    </location>
</feature>
<gene>
    <name evidence="3" type="ORF">ACFPYL_16130</name>
</gene>
<protein>
    <submittedName>
        <fullName evidence="3">FG-GAP-like repeat-containing protein</fullName>
    </submittedName>
</protein>
<dbReference type="PANTHER" id="PTHR44103:SF1">
    <property type="entry name" value="PROPROTEIN CONVERTASE P"/>
    <property type="match status" value="1"/>
</dbReference>
<dbReference type="RefSeq" id="WP_379156308.1">
    <property type="nucleotide sequence ID" value="NZ_JBHSRJ010000005.1"/>
</dbReference>
<dbReference type="InterPro" id="IPR028994">
    <property type="entry name" value="Integrin_alpha_N"/>
</dbReference>
<evidence type="ECO:0000313" key="3">
    <source>
        <dbReference type="EMBL" id="MFC6044620.1"/>
    </source>
</evidence>
<evidence type="ECO:0000256" key="2">
    <source>
        <dbReference type="SAM" id="MobiDB-lite"/>
    </source>
</evidence>
<evidence type="ECO:0000256" key="1">
    <source>
        <dbReference type="ARBA" id="ARBA00022729"/>
    </source>
</evidence>
<dbReference type="InterPro" id="IPR013517">
    <property type="entry name" value="FG-GAP"/>
</dbReference>
<dbReference type="Gene3D" id="2.130.10.130">
    <property type="entry name" value="Integrin alpha, N-terminal"/>
    <property type="match status" value="1"/>
</dbReference>
<reference evidence="4" key="1">
    <citation type="journal article" date="2019" name="Int. J. Syst. Evol. Microbiol.">
        <title>The Global Catalogue of Microorganisms (GCM) 10K type strain sequencing project: providing services to taxonomists for standard genome sequencing and annotation.</title>
        <authorList>
            <consortium name="The Broad Institute Genomics Platform"/>
            <consortium name="The Broad Institute Genome Sequencing Center for Infectious Disease"/>
            <person name="Wu L."/>
            <person name="Ma J."/>
        </authorList>
    </citation>
    <scope>NUCLEOTIDE SEQUENCE [LARGE SCALE GENOMIC DNA]</scope>
    <source>
        <strain evidence="4">CCUG 54522</strain>
    </source>
</reference>
<comment type="caution">
    <text evidence="3">The sequence shown here is derived from an EMBL/GenBank/DDBJ whole genome shotgun (WGS) entry which is preliminary data.</text>
</comment>
<accession>A0ABW1LL11</accession>
<dbReference type="Proteomes" id="UP001596135">
    <property type="component" value="Unassembled WGS sequence"/>
</dbReference>
<evidence type="ECO:0000313" key="4">
    <source>
        <dbReference type="Proteomes" id="UP001596135"/>
    </source>
</evidence>
<dbReference type="EMBL" id="JBHSRJ010000005">
    <property type="protein sequence ID" value="MFC6044620.1"/>
    <property type="molecule type" value="Genomic_DNA"/>
</dbReference>
<dbReference type="Pfam" id="PF13517">
    <property type="entry name" value="FG-GAP_3"/>
    <property type="match status" value="1"/>
</dbReference>
<sequence length="613" mass="64571">MTPLRPVLLAAIVTAGIAAIPAALVVLPADASGDATETPTFRRIDIDTGILGASFTSVGQVLGTEQDIVTSGYGELDDNGRPVGGGTLQLYRPGARLNTWTKVPVFGAGAGIVFPNATTIDDVDGDGDNDIIVPSGYFFGTDASAPTWLNTTGAITWWENKGAGTPFTKHVVVEGQAGSYHGVQHVDLDGDGTLDLVAVSEEAKQAGNQVDDEVRTQFFQGLGGGAFAAPVELAVNLGGSQPVVYDVDGDDDLDIVSSQYFHLLNSMSTSASFLWLENTDTDGVLAAADFTPHTIAKLTDVGMGFQIRPVPGFHGPGTVSWIGTNHVNRCTFALLNASFAWPEQVIEFTPGDDLAAPWARTTLSDPATPPEACPSDYGTNRDDYPEFSNAITSRYGPGQGAPGVLGYGDVDGDGDVDLAVSGDGDRRLWWIENLGDGETALHRLTDQGEYFGQAGGAVVADLNGREGNELVFSSFDQDTLAIWTRDTETTPSPTPTPSTSPTTTPVTTVRSTLRVGPARQAVRAGRKATWSVRLRGADGGARRTVVVVFDPARGRQVRLGTITLRRAAAGVQQGKVVYRPTVAGRVIVRYAGLRVSPALRDTAAVDSARVVIR</sequence>
<dbReference type="SUPFAM" id="SSF69318">
    <property type="entry name" value="Integrin alpha N-terminal domain"/>
    <property type="match status" value="2"/>
</dbReference>
<name>A0ABW1LL11_9ACTN</name>